<keyword evidence="1" id="KW-0812">Transmembrane</keyword>
<feature type="domain" description="ZP" evidence="2">
    <location>
        <begin position="1"/>
        <end position="45"/>
    </location>
</feature>
<feature type="non-terminal residue" evidence="3">
    <location>
        <position position="1"/>
    </location>
</feature>
<evidence type="ECO:0000259" key="2">
    <source>
        <dbReference type="PROSITE" id="PS51034"/>
    </source>
</evidence>
<sequence>QFVVQTTSFPAFKFPDRESVHIRCGLQLCRQSCQKVDCSSDLRFQHRHQRRLKGEEGEVLDYIQLFNSVEVLAPGIEMENMRQNSHFQSSEHGSFSADLLSAEFSDPPFCLSASRMALVFAGLGMVFLAAVAVSLYVLLRNRLLKQSYADSSRLVSRDSLSLIIGQNSRSSLSAWSYGRI</sequence>
<protein>
    <recommendedName>
        <fullName evidence="2">ZP domain-containing protein</fullName>
    </recommendedName>
</protein>
<keyword evidence="1" id="KW-1133">Transmembrane helix</keyword>
<feature type="transmembrane region" description="Helical" evidence="1">
    <location>
        <begin position="116"/>
        <end position="139"/>
    </location>
</feature>
<reference evidence="3" key="1">
    <citation type="submission" date="2015-11" db="EMBL/GenBank/DDBJ databases">
        <title>De novo transcriptome assembly of four potential Pierce s Disease insect vectors from Arizona vineyards.</title>
        <authorList>
            <person name="Tassone E.E."/>
        </authorList>
    </citation>
    <scope>NUCLEOTIDE SEQUENCE</scope>
</reference>
<name>A0A1B6GRN6_9HEMI</name>
<dbReference type="AlphaFoldDB" id="A0A1B6GRN6"/>
<accession>A0A1B6GRN6</accession>
<organism evidence="3">
    <name type="scientific">Cuerna arida</name>
    <dbReference type="NCBI Taxonomy" id="1464854"/>
    <lineage>
        <taxon>Eukaryota</taxon>
        <taxon>Metazoa</taxon>
        <taxon>Ecdysozoa</taxon>
        <taxon>Arthropoda</taxon>
        <taxon>Hexapoda</taxon>
        <taxon>Insecta</taxon>
        <taxon>Pterygota</taxon>
        <taxon>Neoptera</taxon>
        <taxon>Paraneoptera</taxon>
        <taxon>Hemiptera</taxon>
        <taxon>Auchenorrhyncha</taxon>
        <taxon>Membracoidea</taxon>
        <taxon>Cicadellidae</taxon>
        <taxon>Cicadellinae</taxon>
        <taxon>Proconiini</taxon>
        <taxon>Cuerna</taxon>
    </lineage>
</organism>
<keyword evidence="1" id="KW-0472">Membrane</keyword>
<dbReference type="EMBL" id="GECZ01004675">
    <property type="protein sequence ID" value="JAS65094.1"/>
    <property type="molecule type" value="Transcribed_RNA"/>
</dbReference>
<proteinExistence type="predicted"/>
<dbReference type="InterPro" id="IPR001507">
    <property type="entry name" value="ZP_dom"/>
</dbReference>
<gene>
    <name evidence="3" type="ORF">g.9613</name>
</gene>
<dbReference type="PROSITE" id="PS51034">
    <property type="entry name" value="ZP_2"/>
    <property type="match status" value="1"/>
</dbReference>
<evidence type="ECO:0000256" key="1">
    <source>
        <dbReference type="SAM" id="Phobius"/>
    </source>
</evidence>
<evidence type="ECO:0000313" key="3">
    <source>
        <dbReference type="EMBL" id="JAS65094.1"/>
    </source>
</evidence>